<accession>A0A5J4NHE7</accession>
<dbReference type="InterPro" id="IPR052269">
    <property type="entry name" value="Golgi-PI4KB_interaction"/>
</dbReference>
<feature type="domain" description="ACB" evidence="1">
    <location>
        <begin position="47"/>
        <end position="114"/>
    </location>
</feature>
<dbReference type="GO" id="GO:0000062">
    <property type="term" value="F:fatty-acyl-CoA binding"/>
    <property type="evidence" value="ECO:0007669"/>
    <property type="project" value="InterPro"/>
</dbReference>
<name>A0A5J4NHE7_9TREM</name>
<organism evidence="2 3">
    <name type="scientific">Paragonimus westermani</name>
    <dbReference type="NCBI Taxonomy" id="34504"/>
    <lineage>
        <taxon>Eukaryota</taxon>
        <taxon>Metazoa</taxon>
        <taxon>Spiralia</taxon>
        <taxon>Lophotrochozoa</taxon>
        <taxon>Platyhelminthes</taxon>
        <taxon>Trematoda</taxon>
        <taxon>Digenea</taxon>
        <taxon>Plagiorchiida</taxon>
        <taxon>Troglotremata</taxon>
        <taxon>Troglotrematidae</taxon>
        <taxon>Paragonimus</taxon>
    </lineage>
</organism>
<protein>
    <recommendedName>
        <fullName evidence="1">ACB domain-containing protein</fullName>
    </recommendedName>
</protein>
<dbReference type="InterPro" id="IPR035984">
    <property type="entry name" value="Acyl-CoA-binding_sf"/>
</dbReference>
<sequence>MCCAVADCPFTVSTLEETYGISLEIAYDIAHKFLTGTLRFSMFRIVVDKAGKAFHLSFDDRISLSALGFQVKYGKYTVDKTPSPGLFDIIGRRRISQWATLGDMDASKARWEFVYRIYQLCPLFTSYLEAYSRNAKKQQESTMTT</sequence>
<dbReference type="Gene3D" id="1.20.80.10">
    <property type="match status" value="1"/>
</dbReference>
<dbReference type="PANTHER" id="PTHR22973">
    <property type="entry name" value="LD35087P"/>
    <property type="match status" value="1"/>
</dbReference>
<evidence type="ECO:0000313" key="3">
    <source>
        <dbReference type="Proteomes" id="UP000324629"/>
    </source>
</evidence>
<dbReference type="Pfam" id="PF00887">
    <property type="entry name" value="ACBP"/>
    <property type="match status" value="1"/>
</dbReference>
<dbReference type="InterPro" id="IPR014352">
    <property type="entry name" value="FERM/acyl-CoA-bd_prot_sf"/>
</dbReference>
<dbReference type="InterPro" id="IPR000582">
    <property type="entry name" value="Acyl-CoA-binding_protein"/>
</dbReference>
<comment type="caution">
    <text evidence="2">The sequence shown here is derived from an EMBL/GenBank/DDBJ whole genome shotgun (WGS) entry which is preliminary data.</text>
</comment>
<evidence type="ECO:0000259" key="1">
    <source>
        <dbReference type="Pfam" id="PF00887"/>
    </source>
</evidence>
<gene>
    <name evidence="2" type="ORF">DEA37_0003735</name>
</gene>
<dbReference type="SUPFAM" id="SSF47027">
    <property type="entry name" value="Acyl-CoA binding protein"/>
    <property type="match status" value="1"/>
</dbReference>
<proteinExistence type="predicted"/>
<dbReference type="EMBL" id="QNGE01002832">
    <property type="protein sequence ID" value="KAA3674913.1"/>
    <property type="molecule type" value="Genomic_DNA"/>
</dbReference>
<dbReference type="Proteomes" id="UP000324629">
    <property type="component" value="Unassembled WGS sequence"/>
</dbReference>
<dbReference type="AlphaFoldDB" id="A0A5J4NHE7"/>
<evidence type="ECO:0000313" key="2">
    <source>
        <dbReference type="EMBL" id="KAA3674913.1"/>
    </source>
</evidence>
<dbReference type="GO" id="GO:0000139">
    <property type="term" value="C:Golgi membrane"/>
    <property type="evidence" value="ECO:0007669"/>
    <property type="project" value="TreeGrafter"/>
</dbReference>
<keyword evidence="3" id="KW-1185">Reference proteome</keyword>
<dbReference type="PANTHER" id="PTHR22973:SF3">
    <property type="entry name" value="PROTEIN TMED8"/>
    <property type="match status" value="1"/>
</dbReference>
<reference evidence="2 3" key="1">
    <citation type="journal article" date="2019" name="Gigascience">
        <title>Whole-genome sequence of the oriental lung fluke Paragonimus westermani.</title>
        <authorList>
            <person name="Oey H."/>
            <person name="Zakrzewski M."/>
            <person name="Narain K."/>
            <person name="Devi K.R."/>
            <person name="Agatsuma T."/>
            <person name="Nawaratna S."/>
            <person name="Gobert G.N."/>
            <person name="Jones M.K."/>
            <person name="Ragan M.A."/>
            <person name="McManus D.P."/>
            <person name="Krause L."/>
        </authorList>
    </citation>
    <scope>NUCLEOTIDE SEQUENCE [LARGE SCALE GENOMIC DNA]</scope>
    <source>
        <strain evidence="2 3">IND2009</strain>
    </source>
</reference>